<dbReference type="Gene3D" id="3.40.630.30">
    <property type="match status" value="1"/>
</dbReference>
<reference evidence="3" key="1">
    <citation type="submission" date="2017-12" db="EMBL/GenBank/DDBJ databases">
        <authorList>
            <person name="Diaz M."/>
        </authorList>
    </citation>
    <scope>NUCLEOTIDE SEQUENCE [LARGE SCALE GENOMIC DNA]</scope>
    <source>
        <strain evidence="3">FI11154</strain>
    </source>
</reference>
<sequence>MKLKPRCERGMHSIDLTVPEVSNCDLKPMQQLELTYAQECPAHDIEIEAINAEAFGPGRFTRAAHFIREGGPHDLNLSFVALMGGIVVGSVRLTPVVIGKTPALLLGPLAVRPEWKKRGIGGTLMRLSLEAATKSGHKLVILVGDEPYYGPFGFKMVPSGTMVMPAAVDPRRMLACELTPGAASGVSGIVRHANRA</sequence>
<dbReference type="EMBL" id="OOFM01000005">
    <property type="protein sequence ID" value="SPL66001.1"/>
    <property type="molecule type" value="Genomic_DNA"/>
</dbReference>
<accession>A0A2P9HPJ1</accession>
<dbReference type="InterPro" id="IPR016181">
    <property type="entry name" value="Acyl_CoA_acyltransferase"/>
</dbReference>
<protein>
    <submittedName>
        <fullName evidence="2">PhnO protein</fullName>
    </submittedName>
</protein>
<dbReference type="InterPro" id="IPR000182">
    <property type="entry name" value="GNAT_dom"/>
</dbReference>
<name>A0A2P9HPJ1_9HYPH</name>
<dbReference type="PROSITE" id="PS51186">
    <property type="entry name" value="GNAT"/>
    <property type="match status" value="1"/>
</dbReference>
<dbReference type="SUPFAM" id="SSF55729">
    <property type="entry name" value="Acyl-CoA N-acyltransferases (Nat)"/>
    <property type="match status" value="1"/>
</dbReference>
<feature type="domain" description="N-acetyltransferase" evidence="1">
    <location>
        <begin position="32"/>
        <end position="175"/>
    </location>
</feature>
<evidence type="ECO:0000259" key="1">
    <source>
        <dbReference type="PROSITE" id="PS51186"/>
    </source>
</evidence>
<dbReference type="Proteomes" id="UP000246073">
    <property type="component" value="Unassembled WGS sequence"/>
</dbReference>
<proteinExistence type="predicted"/>
<dbReference type="Pfam" id="PF13508">
    <property type="entry name" value="Acetyltransf_7"/>
    <property type="match status" value="1"/>
</dbReference>
<dbReference type="AlphaFoldDB" id="A0A2P9HPJ1"/>
<dbReference type="GO" id="GO:0016747">
    <property type="term" value="F:acyltransferase activity, transferring groups other than amino-acyl groups"/>
    <property type="evidence" value="ECO:0007669"/>
    <property type="project" value="InterPro"/>
</dbReference>
<dbReference type="CDD" id="cd04301">
    <property type="entry name" value="NAT_SF"/>
    <property type="match status" value="1"/>
</dbReference>
<organism evidence="2 3">
    <name type="scientific">Ochrobactrum soli</name>
    <dbReference type="NCBI Taxonomy" id="2448455"/>
    <lineage>
        <taxon>Bacteria</taxon>
        <taxon>Pseudomonadati</taxon>
        <taxon>Pseudomonadota</taxon>
        <taxon>Alphaproteobacteria</taxon>
        <taxon>Hyphomicrobiales</taxon>
        <taxon>Brucellaceae</taxon>
        <taxon>Brucella/Ochrobactrum group</taxon>
        <taxon>Ochrobactrum</taxon>
    </lineage>
</organism>
<evidence type="ECO:0000313" key="2">
    <source>
        <dbReference type="EMBL" id="SPL66001.1"/>
    </source>
</evidence>
<evidence type="ECO:0000313" key="3">
    <source>
        <dbReference type="Proteomes" id="UP000246073"/>
    </source>
</evidence>
<gene>
    <name evidence="2" type="ORF">OHAE_1868</name>
</gene>